<evidence type="ECO:0000256" key="12">
    <source>
        <dbReference type="PIRSR" id="PIRSR001461-1"/>
    </source>
</evidence>
<evidence type="ECO:0000256" key="14">
    <source>
        <dbReference type="PIRSR" id="PIRSR001461-3"/>
    </source>
</evidence>
<evidence type="ECO:0000256" key="11">
    <source>
        <dbReference type="PIRNR" id="PIRNR001461"/>
    </source>
</evidence>
<keyword evidence="8 13" id="KW-0479">Metal-binding</keyword>
<dbReference type="EC" id="5.1.3.1" evidence="7 10"/>
<keyword evidence="13" id="KW-0170">Cobalt</keyword>
<evidence type="ECO:0000313" key="15">
    <source>
        <dbReference type="EMBL" id="EFC05248.1"/>
    </source>
</evidence>
<dbReference type="FunFam" id="3.20.20.70:FF:000004">
    <property type="entry name" value="Ribulose-phosphate 3-epimerase"/>
    <property type="match status" value="1"/>
</dbReference>
<keyword evidence="16" id="KW-1185">Reference proteome</keyword>
<dbReference type="Gene3D" id="3.20.20.70">
    <property type="entry name" value="Aldolase class I"/>
    <property type="match status" value="1"/>
</dbReference>
<dbReference type="STRING" id="679192.HMPREF9013_0532"/>
<dbReference type="InterPro" id="IPR013785">
    <property type="entry name" value="Aldolase_TIM"/>
</dbReference>
<comment type="caution">
    <text evidence="15">The sequence shown here is derived from an EMBL/GenBank/DDBJ whole genome shotgun (WGS) entry which is preliminary data.</text>
</comment>
<sequence>MKIAPSILAIQMNRFSQQMDELNQSSAEWIHIDIMDGHFVPNLSYGPHVVKGLRSSSHKFFDVHLMVSDPIFYANAFIKAGADAITFHVEALKKEEIVPFIHQLHQQGVKVGISIKPATPVSAIEEYLSLVDIVLVMSVEPGFGGQSFMPMALDKIEQLARRSENFEIEVDGGIDQETGYLCKEKGATVLVAGSYIFKGKIEERVQSLR</sequence>
<dbReference type="NCBIfam" id="NF004076">
    <property type="entry name" value="PRK05581.1-4"/>
    <property type="match status" value="1"/>
</dbReference>
<gene>
    <name evidence="15" type="primary">rpe</name>
    <name evidence="15" type="ORF">HMPREF9013_0532</name>
</gene>
<keyword evidence="13" id="KW-0464">Manganese</keyword>
<evidence type="ECO:0000256" key="7">
    <source>
        <dbReference type="ARBA" id="ARBA00013188"/>
    </source>
</evidence>
<comment type="cofactor">
    <cofactor evidence="4">
        <name>Zn(2+)</name>
        <dbReference type="ChEBI" id="CHEBI:29105"/>
    </cofactor>
</comment>
<keyword evidence="9 11" id="KW-0413">Isomerase</keyword>
<evidence type="ECO:0000256" key="8">
    <source>
        <dbReference type="ARBA" id="ARBA00022723"/>
    </source>
</evidence>
<dbReference type="InterPro" id="IPR026019">
    <property type="entry name" value="Ribul_P_3_epim"/>
</dbReference>
<dbReference type="Pfam" id="PF00834">
    <property type="entry name" value="Ribul_P_3_epim"/>
    <property type="match status" value="1"/>
</dbReference>
<evidence type="ECO:0000313" key="16">
    <source>
        <dbReference type="Proteomes" id="UP000005017"/>
    </source>
</evidence>
<feature type="binding site" evidence="14">
    <location>
        <begin position="142"/>
        <end position="145"/>
    </location>
    <ligand>
        <name>substrate</name>
    </ligand>
</feature>
<evidence type="ECO:0000256" key="4">
    <source>
        <dbReference type="ARBA" id="ARBA00001947"/>
    </source>
</evidence>
<dbReference type="GO" id="GO:0046872">
    <property type="term" value="F:metal ion binding"/>
    <property type="evidence" value="ECO:0007669"/>
    <property type="project" value="UniProtKB-KW"/>
</dbReference>
<dbReference type="InterPro" id="IPR000056">
    <property type="entry name" value="Ribul_P_3_epim-like"/>
</dbReference>
<keyword evidence="13" id="KW-0862">Zinc</keyword>
<feature type="binding site" evidence="13">
    <location>
        <position position="171"/>
    </location>
    <ligand>
        <name>a divalent metal cation</name>
        <dbReference type="ChEBI" id="CHEBI:60240"/>
    </ligand>
</feature>
<dbReference type="CDD" id="cd00429">
    <property type="entry name" value="RPE"/>
    <property type="match status" value="1"/>
</dbReference>
<dbReference type="GO" id="GO:0004750">
    <property type="term" value="F:D-ribulose-phosphate 3-epimerase activity"/>
    <property type="evidence" value="ECO:0007669"/>
    <property type="project" value="UniProtKB-UniRule"/>
</dbReference>
<dbReference type="EMBL" id="ADFR01000016">
    <property type="protein sequence ID" value="EFC05248.1"/>
    <property type="molecule type" value="Genomic_DNA"/>
</dbReference>
<reference evidence="16" key="1">
    <citation type="submission" date="2009-12" db="EMBL/GenBank/DDBJ databases">
        <title>Sequence of Clostridiales genomosp. BVAB3 str. UPII9-5.</title>
        <authorList>
            <person name="Madupu R."/>
            <person name="Durkin A.S."/>
            <person name="Torralba M."/>
            <person name="Methe B."/>
            <person name="Sutton G.G."/>
            <person name="Strausberg R.L."/>
            <person name="Nelson K.E."/>
        </authorList>
    </citation>
    <scope>NUCLEOTIDE SEQUENCE [LARGE SCALE GENOMIC DNA]</scope>
    <source>
        <strain evidence="16">W1219</strain>
    </source>
</reference>
<comment type="cofactor">
    <cofactor evidence="5">
        <name>Fe(2+)</name>
        <dbReference type="ChEBI" id="CHEBI:29033"/>
    </cofactor>
</comment>
<feature type="binding site" evidence="13">
    <location>
        <position position="64"/>
    </location>
    <ligand>
        <name>a divalent metal cation</name>
        <dbReference type="ChEBI" id="CHEBI:60240"/>
    </ligand>
</feature>
<dbReference type="eggNOG" id="COG0036">
    <property type="taxonomic scope" value="Bacteria"/>
</dbReference>
<dbReference type="RefSeq" id="WP_006627642.1">
    <property type="nucleotide sequence ID" value="NZ_ADFR01000016.1"/>
</dbReference>
<comment type="cofactor">
    <cofactor evidence="13">
        <name>a divalent metal cation</name>
        <dbReference type="ChEBI" id="CHEBI:60240"/>
    </cofactor>
    <text evidence="13">Binds 1 divalent metal cation per subunit.</text>
</comment>
<evidence type="ECO:0000256" key="6">
    <source>
        <dbReference type="ARBA" id="ARBA00009541"/>
    </source>
</evidence>
<dbReference type="GO" id="GO:0006098">
    <property type="term" value="P:pentose-phosphate shunt"/>
    <property type="evidence" value="ECO:0007669"/>
    <property type="project" value="UniProtKB-UniRule"/>
</dbReference>
<dbReference type="SUPFAM" id="SSF51366">
    <property type="entry name" value="Ribulose-phoshate binding barrel"/>
    <property type="match status" value="1"/>
</dbReference>
<feature type="binding site" evidence="14">
    <location>
        <position position="6"/>
    </location>
    <ligand>
        <name>substrate</name>
    </ligand>
</feature>
<dbReference type="PROSITE" id="PS01085">
    <property type="entry name" value="RIBUL_P_3_EPIMER_1"/>
    <property type="match status" value="1"/>
</dbReference>
<evidence type="ECO:0000256" key="3">
    <source>
        <dbReference type="ARBA" id="ARBA00001941"/>
    </source>
</evidence>
<comment type="similarity">
    <text evidence="6 11">Belongs to the ribulose-phosphate 3-epimerase family.</text>
</comment>
<dbReference type="NCBIfam" id="TIGR01163">
    <property type="entry name" value="rpe"/>
    <property type="match status" value="1"/>
</dbReference>
<comment type="cofactor">
    <cofactor evidence="3">
        <name>Co(2+)</name>
        <dbReference type="ChEBI" id="CHEBI:48828"/>
    </cofactor>
</comment>
<evidence type="ECO:0000256" key="9">
    <source>
        <dbReference type="ARBA" id="ARBA00023235"/>
    </source>
</evidence>
<feature type="binding site" evidence="13">
    <location>
        <position position="33"/>
    </location>
    <ligand>
        <name>a divalent metal cation</name>
        <dbReference type="ChEBI" id="CHEBI:60240"/>
    </ligand>
</feature>
<comment type="cofactor">
    <cofactor evidence="2">
        <name>Mn(2+)</name>
        <dbReference type="ChEBI" id="CHEBI:29035"/>
    </cofactor>
</comment>
<dbReference type="GO" id="GO:0005975">
    <property type="term" value="P:carbohydrate metabolic process"/>
    <property type="evidence" value="ECO:0007669"/>
    <property type="project" value="InterPro"/>
</dbReference>
<organism evidence="15 16">
    <name type="scientific">Bulleidia extructa W1219</name>
    <dbReference type="NCBI Taxonomy" id="679192"/>
    <lineage>
        <taxon>Bacteria</taxon>
        <taxon>Bacillati</taxon>
        <taxon>Bacillota</taxon>
        <taxon>Erysipelotrichia</taxon>
        <taxon>Erysipelotrichales</taxon>
        <taxon>Erysipelotrichaceae</taxon>
        <taxon>Bulleidia</taxon>
    </lineage>
</organism>
<feature type="binding site" evidence="14">
    <location>
        <position position="64"/>
    </location>
    <ligand>
        <name>substrate</name>
    </ligand>
</feature>
<protein>
    <recommendedName>
        <fullName evidence="7 10">Ribulose-phosphate 3-epimerase</fullName>
        <ecNumber evidence="7 10">5.1.3.1</ecNumber>
    </recommendedName>
</protein>
<evidence type="ECO:0000256" key="5">
    <source>
        <dbReference type="ARBA" id="ARBA00001954"/>
    </source>
</evidence>
<name>D2MQH9_9FIRM</name>
<dbReference type="Proteomes" id="UP000005017">
    <property type="component" value="Unassembled WGS sequence"/>
</dbReference>
<feature type="binding site" evidence="14">
    <location>
        <begin position="193"/>
        <end position="194"/>
    </location>
    <ligand>
        <name>substrate</name>
    </ligand>
</feature>
<dbReference type="PANTHER" id="PTHR11749">
    <property type="entry name" value="RIBULOSE-5-PHOSPHATE-3-EPIMERASE"/>
    <property type="match status" value="1"/>
</dbReference>
<keyword evidence="11" id="KW-0119">Carbohydrate metabolism</keyword>
<proteinExistence type="inferred from homology"/>
<feature type="active site" description="Proton acceptor" evidence="12">
    <location>
        <position position="33"/>
    </location>
</feature>
<accession>D2MQH9</accession>
<evidence type="ECO:0000256" key="2">
    <source>
        <dbReference type="ARBA" id="ARBA00001936"/>
    </source>
</evidence>
<dbReference type="InterPro" id="IPR011060">
    <property type="entry name" value="RibuloseP-bd_barrel"/>
</dbReference>
<evidence type="ECO:0000256" key="13">
    <source>
        <dbReference type="PIRSR" id="PIRSR001461-2"/>
    </source>
</evidence>
<dbReference type="PROSITE" id="PS01086">
    <property type="entry name" value="RIBUL_P_3_EPIMER_2"/>
    <property type="match status" value="1"/>
</dbReference>
<dbReference type="AlphaFoldDB" id="D2MQH9"/>
<dbReference type="GO" id="GO:0005737">
    <property type="term" value="C:cytoplasm"/>
    <property type="evidence" value="ECO:0007669"/>
    <property type="project" value="UniProtKB-ARBA"/>
</dbReference>
<evidence type="ECO:0000256" key="10">
    <source>
        <dbReference type="NCBIfam" id="TIGR01163"/>
    </source>
</evidence>
<feature type="active site" description="Proton donor" evidence="12">
    <location>
        <position position="171"/>
    </location>
</feature>
<evidence type="ECO:0000256" key="1">
    <source>
        <dbReference type="ARBA" id="ARBA00001782"/>
    </source>
</evidence>
<feature type="binding site" evidence="13">
    <location>
        <position position="31"/>
    </location>
    <ligand>
        <name>a divalent metal cation</name>
        <dbReference type="ChEBI" id="CHEBI:60240"/>
    </ligand>
</feature>
<comment type="catalytic activity">
    <reaction evidence="1 11">
        <text>D-ribulose 5-phosphate = D-xylulose 5-phosphate</text>
        <dbReference type="Rhea" id="RHEA:13677"/>
        <dbReference type="ChEBI" id="CHEBI:57737"/>
        <dbReference type="ChEBI" id="CHEBI:58121"/>
        <dbReference type="EC" id="5.1.3.1"/>
    </reaction>
</comment>
<dbReference type="OrthoDB" id="1645589at2"/>
<feature type="binding site" evidence="14">
    <location>
        <position position="173"/>
    </location>
    <ligand>
        <name>substrate</name>
    </ligand>
</feature>
<dbReference type="PIRSF" id="PIRSF001461">
    <property type="entry name" value="RPE"/>
    <property type="match status" value="1"/>
</dbReference>